<evidence type="ECO:0000256" key="1">
    <source>
        <dbReference type="SAM" id="MobiDB-lite"/>
    </source>
</evidence>
<name>A0ABR8U2Q8_9CELL</name>
<proteinExistence type="predicted"/>
<evidence type="ECO:0000259" key="2">
    <source>
        <dbReference type="Pfam" id="PF19843"/>
    </source>
</evidence>
<evidence type="ECO:0000313" key="4">
    <source>
        <dbReference type="Proteomes" id="UP000655570"/>
    </source>
</evidence>
<dbReference type="EMBL" id="JACSQF010000020">
    <property type="protein sequence ID" value="MBD7982327.1"/>
    <property type="molecule type" value="Genomic_DNA"/>
</dbReference>
<evidence type="ECO:0000313" key="3">
    <source>
        <dbReference type="EMBL" id="MBD7982327.1"/>
    </source>
</evidence>
<organism evidence="3 4">
    <name type="scientific">Oerskovia merdavium</name>
    <dbReference type="NCBI Taxonomy" id="2762227"/>
    <lineage>
        <taxon>Bacteria</taxon>
        <taxon>Bacillati</taxon>
        <taxon>Actinomycetota</taxon>
        <taxon>Actinomycetes</taxon>
        <taxon>Micrococcales</taxon>
        <taxon>Cellulomonadaceae</taxon>
        <taxon>Oerskovia</taxon>
    </lineage>
</organism>
<dbReference type="InterPro" id="IPR046281">
    <property type="entry name" value="DUF6318"/>
</dbReference>
<dbReference type="Proteomes" id="UP000655570">
    <property type="component" value="Unassembled WGS sequence"/>
</dbReference>
<feature type="region of interest" description="Disordered" evidence="1">
    <location>
        <begin position="18"/>
        <end position="54"/>
    </location>
</feature>
<dbReference type="RefSeq" id="WP_191805547.1">
    <property type="nucleotide sequence ID" value="NZ_JACSQF010000020.1"/>
</dbReference>
<dbReference type="Pfam" id="PF19843">
    <property type="entry name" value="DUF6318"/>
    <property type="match status" value="1"/>
</dbReference>
<feature type="compositionally biased region" description="Pro residues" evidence="1">
    <location>
        <begin position="33"/>
        <end position="45"/>
    </location>
</feature>
<sequence>MALVVGIGVVLGGCSTPAPEVEKTPSVVSEAPSPTPTPTPVPTGPVKPERPADMDRTDEVGAAAAATYFLELYPYVMATGDLEEWDAMTFAELCGFCTSVRDQAQEIANDGDTYRGGEIDAVVIKGYPLDDLVGGYPLDVNVAISDAVLINSSGLEVDRQASQSKPYRVEVLHDGTLWRVLTVSSDMPVS</sequence>
<comment type="caution">
    <text evidence="3">The sequence shown here is derived from an EMBL/GenBank/DDBJ whole genome shotgun (WGS) entry which is preliminary data.</text>
</comment>
<accession>A0ABR8U2Q8</accession>
<reference evidence="3 4" key="1">
    <citation type="submission" date="2020-08" db="EMBL/GenBank/DDBJ databases">
        <title>A Genomic Blueprint of the Chicken Gut Microbiome.</title>
        <authorList>
            <person name="Gilroy R."/>
            <person name="Ravi A."/>
            <person name="Getino M."/>
            <person name="Pursley I."/>
            <person name="Horton D.L."/>
            <person name="Alikhan N.-F."/>
            <person name="Baker D."/>
            <person name="Gharbi K."/>
            <person name="Hall N."/>
            <person name="Watson M."/>
            <person name="Adriaenssens E.M."/>
            <person name="Foster-Nyarko E."/>
            <person name="Jarju S."/>
            <person name="Secka A."/>
            <person name="Antonio M."/>
            <person name="Oren A."/>
            <person name="Chaudhuri R."/>
            <person name="La Ragione R.M."/>
            <person name="Hildebrand F."/>
            <person name="Pallen M.J."/>
        </authorList>
    </citation>
    <scope>NUCLEOTIDE SEQUENCE [LARGE SCALE GENOMIC DNA]</scope>
    <source>
        <strain evidence="3 4">Sa2CUA9</strain>
    </source>
</reference>
<gene>
    <name evidence="3" type="ORF">H9641_16615</name>
</gene>
<protein>
    <recommendedName>
        <fullName evidence="2">DUF6318 domain-containing protein</fullName>
    </recommendedName>
</protein>
<keyword evidence="4" id="KW-1185">Reference proteome</keyword>
<feature type="domain" description="DUF6318" evidence="2">
    <location>
        <begin position="47"/>
        <end position="182"/>
    </location>
</feature>